<name>A0ABN7SUI9_OIKDI</name>
<dbReference type="Gene3D" id="3.30.342.10">
    <property type="entry name" value="DNA Polymerase, chain B, domain 1"/>
    <property type="match status" value="1"/>
</dbReference>
<feature type="compositionally biased region" description="Acidic residues" evidence="1">
    <location>
        <begin position="428"/>
        <end position="453"/>
    </location>
</feature>
<feature type="compositionally biased region" description="Basic and acidic residues" evidence="1">
    <location>
        <begin position="390"/>
        <end position="408"/>
    </location>
</feature>
<sequence>MPFGDNEKPFVHQCQGGYNLKSRHFKFFLKDIHSTTLDRMPQNNKHVDNYERTYKVPVICMFGETPDDHSVMVFVHNYFPYFYIATNPHVLERDMNAVLELLKNDARLIVRGEFLGKLKPFWRTPFYGYTTEKRLYIKITYTKPYLHDAIRGVLEEKFKVQNGFYNYVNQFYSDHNVALNKSVYLNRFRYDERPKAEFNGIDFLTGLPRVQPGSRPTSCDYELHCSSDDIFNKKLLPHFVEHVYVDPRCDHPALHIHWLNRKNQDPENPVIEYDDFDSDSEALLERDPNRSQIDLDASQILRVVADLESRGIRVDMQALAKKNEEEGIKEEPENGAKESPKSPNPILDERKSPEVLLSSDEEGNSQPLFAAGENDLLSQSIYLPDSENEEDKKKPVPSDLDRERRKSQYPETGIDSLRIASQRKISESEEDGSIAENWDSEGDDFWEEELESNDSERLIGDLSKKDGEEKSNDSVKIIGEEKKEEEEETGPSCSFSSRRKHLKIVEEKPKRAAFLESSSDEDSAESNHSDDLFARDSDSSSKNSCEDDFNESFDEEYYETL</sequence>
<feature type="compositionally biased region" description="Basic and acidic residues" evidence="1">
    <location>
        <begin position="454"/>
        <end position="482"/>
    </location>
</feature>
<dbReference type="InterPro" id="IPR030559">
    <property type="entry name" value="PolZ_Rev3"/>
</dbReference>
<dbReference type="PANTHER" id="PTHR45812:SF1">
    <property type="entry name" value="DNA POLYMERASE ZETA CATALYTIC SUBUNIT"/>
    <property type="match status" value="1"/>
</dbReference>
<feature type="compositionally biased region" description="Acidic residues" evidence="1">
    <location>
        <begin position="546"/>
        <end position="561"/>
    </location>
</feature>
<gene>
    <name evidence="2" type="ORF">OKIOD_LOCUS10290</name>
</gene>
<proteinExistence type="predicted"/>
<protein>
    <submittedName>
        <fullName evidence="2">Oidioi.mRNA.OKI2018_I69.chr1.g1525.t1.cds</fullName>
    </submittedName>
</protein>
<organism evidence="2 3">
    <name type="scientific">Oikopleura dioica</name>
    <name type="common">Tunicate</name>
    <dbReference type="NCBI Taxonomy" id="34765"/>
    <lineage>
        <taxon>Eukaryota</taxon>
        <taxon>Metazoa</taxon>
        <taxon>Chordata</taxon>
        <taxon>Tunicata</taxon>
        <taxon>Appendicularia</taxon>
        <taxon>Copelata</taxon>
        <taxon>Oikopleuridae</taxon>
        <taxon>Oikopleura</taxon>
    </lineage>
</organism>
<reference evidence="2 3" key="1">
    <citation type="submission" date="2021-04" db="EMBL/GenBank/DDBJ databases">
        <authorList>
            <person name="Bliznina A."/>
        </authorList>
    </citation>
    <scope>NUCLEOTIDE SEQUENCE [LARGE SCALE GENOMIC DNA]</scope>
</reference>
<feature type="compositionally biased region" description="Basic and acidic residues" evidence="1">
    <location>
        <begin position="323"/>
        <end position="340"/>
    </location>
</feature>
<accession>A0ABN7SUI9</accession>
<dbReference type="InterPro" id="IPR012337">
    <property type="entry name" value="RNaseH-like_sf"/>
</dbReference>
<dbReference type="EMBL" id="OU015566">
    <property type="protein sequence ID" value="CAG5104771.1"/>
    <property type="molecule type" value="Genomic_DNA"/>
</dbReference>
<dbReference type="SUPFAM" id="SSF53098">
    <property type="entry name" value="Ribonuclease H-like"/>
    <property type="match status" value="1"/>
</dbReference>
<feature type="region of interest" description="Disordered" evidence="1">
    <location>
        <begin position="323"/>
        <end position="561"/>
    </location>
</feature>
<evidence type="ECO:0000313" key="3">
    <source>
        <dbReference type="Proteomes" id="UP001158576"/>
    </source>
</evidence>
<evidence type="ECO:0000313" key="2">
    <source>
        <dbReference type="EMBL" id="CAG5104771.1"/>
    </source>
</evidence>
<keyword evidence="3" id="KW-1185">Reference proteome</keyword>
<dbReference type="Proteomes" id="UP001158576">
    <property type="component" value="Chromosome 1"/>
</dbReference>
<evidence type="ECO:0000256" key="1">
    <source>
        <dbReference type="SAM" id="MobiDB-lite"/>
    </source>
</evidence>
<dbReference type="PANTHER" id="PTHR45812">
    <property type="entry name" value="DNA POLYMERASE ZETA CATALYTIC SUBUNIT"/>
    <property type="match status" value="1"/>
</dbReference>
<feature type="compositionally biased region" description="Basic and acidic residues" evidence="1">
    <location>
        <begin position="525"/>
        <end position="539"/>
    </location>
</feature>